<dbReference type="InterPro" id="IPR051606">
    <property type="entry name" value="Polyketide_Oxido-like"/>
</dbReference>
<dbReference type="Pfam" id="PF06031">
    <property type="entry name" value="SERTA"/>
    <property type="match status" value="1"/>
</dbReference>
<name>A0AAE0VCW5_9TELE</name>
<dbReference type="PANTHER" id="PTHR43355">
    <property type="entry name" value="FLAVIN REDUCTASE (NADPH)"/>
    <property type="match status" value="1"/>
</dbReference>
<dbReference type="SUPFAM" id="SSF51735">
    <property type="entry name" value="NAD(P)-binding Rossmann-fold domains"/>
    <property type="match status" value="1"/>
</dbReference>
<dbReference type="PROSITE" id="PS51053">
    <property type="entry name" value="SERTA"/>
    <property type="match status" value="1"/>
</dbReference>
<feature type="domain" description="SERTA" evidence="1">
    <location>
        <begin position="222"/>
        <end position="269"/>
    </location>
</feature>
<dbReference type="Proteomes" id="UP001274896">
    <property type="component" value="Unassembled WGS sequence"/>
</dbReference>
<sequence>MSDLIRNVAIFGSTGMTGLATLPIAAAAGYNVTVLVRDPSRLPADHKASRIVVGDVLNKEDVKKTLEGQDAVIIILGTRNDLSPTTMMSEGTRNILEAMKSRGICKVIACMSAFLLWDRAKVPPNLIPVTEDHDRMYMLLKESGLEYVAVMPPHIADNHPLTEKYMVSENMLRGRVISKHDLGHFFVKCLSTSEWDRKTVGCIMVARGLKRKLHDHVRDPGWENQLQSVLNISIDKYQRDQALVEPSLRRSVLITNTLRQARTHMEAISAIENPMKKIQTHHSATCFRQELGTPGGFEDTEDDFMEDLSLSTAITTILKNLDTTLDSSSGSSAPQRSPLASVENLMWDRTCKRSLNKCLSNHLQDSVLDDLLLDFDTSVFEREMTDHNFDLSANEFLKYLPCVPCLGNEMGFLHSM</sequence>
<dbReference type="GO" id="GO:0004074">
    <property type="term" value="F:biliverdin reductase [NAD(P)H] activity"/>
    <property type="evidence" value="ECO:0007669"/>
    <property type="project" value="TreeGrafter"/>
</dbReference>
<evidence type="ECO:0000259" key="1">
    <source>
        <dbReference type="PROSITE" id="PS51053"/>
    </source>
</evidence>
<dbReference type="Gene3D" id="3.40.50.720">
    <property type="entry name" value="NAD(P)-binding Rossmann-like Domain"/>
    <property type="match status" value="1"/>
</dbReference>
<dbReference type="InterPro" id="IPR009263">
    <property type="entry name" value="SERTA_dom"/>
</dbReference>
<evidence type="ECO:0000313" key="3">
    <source>
        <dbReference type="Proteomes" id="UP001274896"/>
    </source>
</evidence>
<proteinExistence type="predicted"/>
<dbReference type="InterPro" id="IPR036291">
    <property type="entry name" value="NAD(P)-bd_dom_sf"/>
</dbReference>
<dbReference type="AlphaFoldDB" id="A0AAE0VCW5"/>
<dbReference type="GO" id="GO:0042602">
    <property type="term" value="F:riboflavin reductase (NADPH) activity"/>
    <property type="evidence" value="ECO:0007669"/>
    <property type="project" value="TreeGrafter"/>
</dbReference>
<organism evidence="2 3">
    <name type="scientific">Hemibagrus guttatus</name>
    <dbReference type="NCBI Taxonomy" id="175788"/>
    <lineage>
        <taxon>Eukaryota</taxon>
        <taxon>Metazoa</taxon>
        <taxon>Chordata</taxon>
        <taxon>Craniata</taxon>
        <taxon>Vertebrata</taxon>
        <taxon>Euteleostomi</taxon>
        <taxon>Actinopterygii</taxon>
        <taxon>Neopterygii</taxon>
        <taxon>Teleostei</taxon>
        <taxon>Ostariophysi</taxon>
        <taxon>Siluriformes</taxon>
        <taxon>Bagridae</taxon>
        <taxon>Hemibagrus</taxon>
    </lineage>
</organism>
<evidence type="ECO:0000313" key="2">
    <source>
        <dbReference type="EMBL" id="KAK3548733.1"/>
    </source>
</evidence>
<dbReference type="InterPro" id="IPR016040">
    <property type="entry name" value="NAD(P)-bd_dom"/>
</dbReference>
<dbReference type="PANTHER" id="PTHR43355:SF2">
    <property type="entry name" value="FLAVIN REDUCTASE (NADPH)"/>
    <property type="match status" value="1"/>
</dbReference>
<dbReference type="Pfam" id="PF13460">
    <property type="entry name" value="NAD_binding_10"/>
    <property type="match status" value="1"/>
</dbReference>
<reference evidence="2" key="1">
    <citation type="submission" date="2023-06" db="EMBL/GenBank/DDBJ databases">
        <title>Male Hemibagrus guttatus genome.</title>
        <authorList>
            <person name="Bian C."/>
        </authorList>
    </citation>
    <scope>NUCLEOTIDE SEQUENCE</scope>
    <source>
        <strain evidence="2">Male_cb2023</strain>
        <tissue evidence="2">Muscle</tissue>
    </source>
</reference>
<protein>
    <recommendedName>
        <fullName evidence="1">SERTA domain-containing protein</fullName>
    </recommendedName>
</protein>
<comment type="caution">
    <text evidence="2">The sequence shown here is derived from an EMBL/GenBank/DDBJ whole genome shotgun (WGS) entry which is preliminary data.</text>
</comment>
<accession>A0AAE0VCW5</accession>
<dbReference type="CDD" id="cd05244">
    <property type="entry name" value="BVR-B_like_SDR_a"/>
    <property type="match status" value="1"/>
</dbReference>
<gene>
    <name evidence="2" type="ORF">QTP70_018461</name>
</gene>
<dbReference type="EMBL" id="JAUCMX010000004">
    <property type="protein sequence ID" value="KAK3548733.1"/>
    <property type="molecule type" value="Genomic_DNA"/>
</dbReference>
<keyword evidence="3" id="KW-1185">Reference proteome</keyword>